<accession>A0A1H6QLC3</accession>
<dbReference type="AlphaFoldDB" id="A0A1H6QLC3"/>
<evidence type="ECO:0000313" key="1">
    <source>
        <dbReference type="EMBL" id="SEI44469.1"/>
    </source>
</evidence>
<dbReference type="Proteomes" id="UP000183028">
    <property type="component" value="Unassembled WGS sequence"/>
</dbReference>
<evidence type="ECO:0000313" key="2">
    <source>
        <dbReference type="Proteomes" id="UP000183028"/>
    </source>
</evidence>
<protein>
    <submittedName>
        <fullName evidence="1">Uncharacterized protein</fullName>
    </submittedName>
</protein>
<dbReference type="STRING" id="322505.SAMN04487836_10228"/>
<proteinExistence type="predicted"/>
<sequence length="159" mass="18359">MENEICHIHLCHEGTIVINQKQSIFLSGGHLFLANALLEIIMHNGRFNMNESAPFIKRFAVFYDISTNANYLRATNKLSPNMLNILNFKDIGVFKEEHSFHFSSFYDNLNYRQKALVLSIILGNSLCESEARCVELIADELYFDVERRANILIRKGMKL</sequence>
<gene>
    <name evidence="1" type="ORF">SAMN04487834_100441</name>
</gene>
<dbReference type="RefSeq" id="WP_033162671.1">
    <property type="nucleotide sequence ID" value="NZ_FNYK01000004.1"/>
</dbReference>
<reference evidence="2" key="1">
    <citation type="submission" date="2016-10" db="EMBL/GenBank/DDBJ databases">
        <authorList>
            <person name="Varghese N."/>
        </authorList>
    </citation>
    <scope>NUCLEOTIDE SEQUENCE [LARGE SCALE GENOMIC DNA]</scope>
    <source>
        <strain evidence="2">DSM 20406</strain>
    </source>
</reference>
<organism evidence="1 2">
    <name type="scientific">Sharpea azabuensis</name>
    <dbReference type="NCBI Taxonomy" id="322505"/>
    <lineage>
        <taxon>Bacteria</taxon>
        <taxon>Bacillati</taxon>
        <taxon>Bacillota</taxon>
        <taxon>Erysipelotrichia</taxon>
        <taxon>Erysipelotrichales</taxon>
        <taxon>Coprobacillaceae</taxon>
        <taxon>Sharpea</taxon>
    </lineage>
</organism>
<dbReference type="GeneID" id="54120076"/>
<dbReference type="EMBL" id="FNYK01000004">
    <property type="protein sequence ID" value="SEI44469.1"/>
    <property type="molecule type" value="Genomic_DNA"/>
</dbReference>
<dbReference type="OrthoDB" id="9953247at2"/>
<keyword evidence="2" id="KW-1185">Reference proteome</keyword>
<name>A0A1H6QLC3_9FIRM</name>